<reference evidence="1 2" key="1">
    <citation type="journal article" date="2009" name="Stand. Genomic Sci.">
        <title>Complete genome sequence of Pirellula staleyi type strain (ATCC 27377).</title>
        <authorList>
            <person name="Clum A."/>
            <person name="Tindall B.J."/>
            <person name="Sikorski J."/>
            <person name="Ivanova N."/>
            <person name="Mavrommatis K."/>
            <person name="Lucas S."/>
            <person name="Glavina del Rio T."/>
            <person name="Nolan M."/>
            <person name="Chen F."/>
            <person name="Tice H."/>
            <person name="Pitluck S."/>
            <person name="Cheng J.F."/>
            <person name="Chertkov O."/>
            <person name="Brettin T."/>
            <person name="Han C."/>
            <person name="Detter J.C."/>
            <person name="Kuske C."/>
            <person name="Bruce D."/>
            <person name="Goodwin L."/>
            <person name="Ovchinikova G."/>
            <person name="Pati A."/>
            <person name="Mikhailova N."/>
            <person name="Chen A."/>
            <person name="Palaniappan K."/>
            <person name="Land M."/>
            <person name="Hauser L."/>
            <person name="Chang Y.J."/>
            <person name="Jeffries C.D."/>
            <person name="Chain P."/>
            <person name="Rohde M."/>
            <person name="Goker M."/>
            <person name="Bristow J."/>
            <person name="Eisen J.A."/>
            <person name="Markowitz V."/>
            <person name="Hugenholtz P."/>
            <person name="Kyrpides N.C."/>
            <person name="Klenk H.P."/>
            <person name="Lapidus A."/>
        </authorList>
    </citation>
    <scope>NUCLEOTIDE SEQUENCE [LARGE SCALE GENOMIC DNA]</scope>
    <source>
        <strain evidence="2">ATCC 27377 / DSM 6068 / ICPB 4128</strain>
    </source>
</reference>
<dbReference type="KEGG" id="psl:Psta_4048"/>
<dbReference type="PROSITE" id="PS51318">
    <property type="entry name" value="TAT"/>
    <property type="match status" value="1"/>
</dbReference>
<evidence type="ECO:0000313" key="2">
    <source>
        <dbReference type="Proteomes" id="UP000001887"/>
    </source>
</evidence>
<dbReference type="InterPro" id="IPR010869">
    <property type="entry name" value="DUF1501"/>
</dbReference>
<name>D2R2W8_PIRSD</name>
<dbReference type="eggNOG" id="COG4102">
    <property type="taxonomic scope" value="Bacteria"/>
</dbReference>
<organism evidence="1 2">
    <name type="scientific">Pirellula staleyi (strain ATCC 27377 / DSM 6068 / ICPB 4128)</name>
    <name type="common">Pirella staleyi</name>
    <dbReference type="NCBI Taxonomy" id="530564"/>
    <lineage>
        <taxon>Bacteria</taxon>
        <taxon>Pseudomonadati</taxon>
        <taxon>Planctomycetota</taxon>
        <taxon>Planctomycetia</taxon>
        <taxon>Pirellulales</taxon>
        <taxon>Pirellulaceae</taxon>
        <taxon>Pirellula</taxon>
    </lineage>
</organism>
<dbReference type="Pfam" id="PF07394">
    <property type="entry name" value="DUF1501"/>
    <property type="match status" value="1"/>
</dbReference>
<dbReference type="Gene3D" id="3.40.720.10">
    <property type="entry name" value="Alkaline Phosphatase, subunit A"/>
    <property type="match status" value="1"/>
</dbReference>
<dbReference type="HOGENOM" id="CLU_035908_0_0_0"/>
<accession>D2R2W8</accession>
<dbReference type="AlphaFoldDB" id="D2R2W8"/>
<dbReference type="InterPro" id="IPR006311">
    <property type="entry name" value="TAT_signal"/>
</dbReference>
<keyword evidence="2" id="KW-1185">Reference proteome</keyword>
<dbReference type="PANTHER" id="PTHR43737:SF1">
    <property type="entry name" value="DUF1501 DOMAIN-CONTAINING PROTEIN"/>
    <property type="match status" value="1"/>
</dbReference>
<gene>
    <name evidence="1" type="ordered locus">Psta_4048</name>
</gene>
<dbReference type="Proteomes" id="UP000001887">
    <property type="component" value="Chromosome"/>
</dbReference>
<dbReference type="STRING" id="530564.Psta_4048"/>
<dbReference type="OrthoDB" id="127333at2"/>
<sequence precursor="true">MFTSKKPNSPNQSRRDFLGFASSGLTAAALYGLLNRDTLCAAPIRGEARDLPPHHAPKAKRVIHICLCGGLSHLDSFDYKPALEKFHGKPLGGDEKPDVFFGRVGLLRKHDFEFRQRGESGLWISELFPHLAEVADELTVVRSMVAESSSHTPATYQENSGFRLTGFPTAGAWLSYGLGCETDELPAFVVLPDTRGMPAGGTTNWTSGFLPAQHQGVMFQSKGAPIADLTPARAIDAAVERQSRELHALLAKENLRHHAEEPELVARMLAYELAAKMQLAVPRVVDLSQESAATHTMYGLDDDSTRDFGRNCLLARRLIEQGVRMVQLFSGGAFGSPRINWDGHEDVKENHTREAKLIDKPVAALLKDLRQRGMLDDTLVLFTTEFGRTPFTQSAADQVGLGRDHNQYGFSVWLAGAGLKHGTAFGATDEIGWKSAEHPVAWHDFHATVLHLLGIDHERLSFYHNGIERRLTNVHGEVIRGILI</sequence>
<dbReference type="PANTHER" id="PTHR43737">
    <property type="entry name" value="BLL7424 PROTEIN"/>
    <property type="match status" value="1"/>
</dbReference>
<dbReference type="SUPFAM" id="SSF53649">
    <property type="entry name" value="Alkaline phosphatase-like"/>
    <property type="match status" value="1"/>
</dbReference>
<proteinExistence type="predicted"/>
<dbReference type="InterPro" id="IPR017850">
    <property type="entry name" value="Alkaline_phosphatase_core_sf"/>
</dbReference>
<dbReference type="EMBL" id="CP001848">
    <property type="protein sequence ID" value="ADB18701.1"/>
    <property type="molecule type" value="Genomic_DNA"/>
</dbReference>
<evidence type="ECO:0008006" key="3">
    <source>
        <dbReference type="Google" id="ProtNLM"/>
    </source>
</evidence>
<protein>
    <recommendedName>
        <fullName evidence="3">DUF1501 domain-containing protein</fullName>
    </recommendedName>
</protein>
<evidence type="ECO:0000313" key="1">
    <source>
        <dbReference type="EMBL" id="ADB18701.1"/>
    </source>
</evidence>